<reference evidence="4" key="2">
    <citation type="submission" date="2025-08" db="UniProtKB">
        <authorList>
            <consortium name="RefSeq"/>
        </authorList>
    </citation>
    <scope>IDENTIFICATION</scope>
    <source>
        <tissue evidence="4">Leaves</tissue>
    </source>
</reference>
<protein>
    <submittedName>
        <fullName evidence="4">F-box protein At5g49610</fullName>
    </submittedName>
</protein>
<organism evidence="3 4">
    <name type="scientific">Coffea arabica</name>
    <name type="common">Arabian coffee</name>
    <dbReference type="NCBI Taxonomy" id="13443"/>
    <lineage>
        <taxon>Eukaryota</taxon>
        <taxon>Viridiplantae</taxon>
        <taxon>Streptophyta</taxon>
        <taxon>Embryophyta</taxon>
        <taxon>Tracheophyta</taxon>
        <taxon>Spermatophyta</taxon>
        <taxon>Magnoliopsida</taxon>
        <taxon>eudicotyledons</taxon>
        <taxon>Gunneridae</taxon>
        <taxon>Pentapetalae</taxon>
        <taxon>asterids</taxon>
        <taxon>lamiids</taxon>
        <taxon>Gentianales</taxon>
        <taxon>Rubiaceae</taxon>
        <taxon>Ixoroideae</taxon>
        <taxon>Gardenieae complex</taxon>
        <taxon>Bertiereae - Coffeeae clade</taxon>
        <taxon>Coffeeae</taxon>
        <taxon>Coffea</taxon>
    </lineage>
</organism>
<feature type="domain" description="F-box protein At3g26010-like beta-propeller" evidence="2">
    <location>
        <begin position="96"/>
        <end position="295"/>
    </location>
</feature>
<evidence type="ECO:0000259" key="1">
    <source>
        <dbReference type="Pfam" id="PF00646"/>
    </source>
</evidence>
<evidence type="ECO:0000313" key="4">
    <source>
        <dbReference type="RefSeq" id="XP_027122544.1"/>
    </source>
</evidence>
<name>A0A6P6X514_COFAR</name>
<reference evidence="3" key="1">
    <citation type="journal article" date="2025" name="Foods">
        <title>Unveiling the Microbial Signatures of Arabica Coffee Cherries: Insights into Ripeness Specific Diversity, Functional Traits, and Implications for Quality and Safety.</title>
        <authorList>
            <consortium name="RefSeq"/>
            <person name="Tenea G.N."/>
            <person name="Cifuentes V."/>
            <person name="Reyes P."/>
            <person name="Cevallos-Vallejos M."/>
        </authorList>
    </citation>
    <scope>NUCLEOTIDE SEQUENCE [LARGE SCALE GENOMIC DNA]</scope>
</reference>
<feature type="domain" description="F-box" evidence="1">
    <location>
        <begin position="6"/>
        <end position="43"/>
    </location>
</feature>
<dbReference type="OrthoDB" id="626202at2759"/>
<gene>
    <name evidence="4" type="primary">LOC113739520</name>
</gene>
<dbReference type="InterPro" id="IPR056592">
    <property type="entry name" value="Beta-prop_At3g26010-like"/>
</dbReference>
<dbReference type="InterPro" id="IPR055290">
    <property type="entry name" value="At3g26010-like"/>
</dbReference>
<dbReference type="Proteomes" id="UP001652660">
    <property type="component" value="Chromosome 4c"/>
</dbReference>
<dbReference type="Pfam" id="PF24750">
    <property type="entry name" value="b-prop_At3g26010-like"/>
    <property type="match status" value="1"/>
</dbReference>
<keyword evidence="3" id="KW-1185">Reference proteome</keyword>
<evidence type="ECO:0000259" key="2">
    <source>
        <dbReference type="Pfam" id="PF24750"/>
    </source>
</evidence>
<dbReference type="RefSeq" id="XP_027122544.1">
    <property type="nucleotide sequence ID" value="XM_027266743.2"/>
</dbReference>
<accession>A0A6P6X514</accession>
<dbReference type="GeneID" id="113739520"/>
<dbReference type="InterPro" id="IPR001810">
    <property type="entry name" value="F-box_dom"/>
</dbReference>
<dbReference type="SUPFAM" id="SSF81383">
    <property type="entry name" value="F-box domain"/>
    <property type="match status" value="1"/>
</dbReference>
<dbReference type="PANTHER" id="PTHR35546">
    <property type="entry name" value="F-BOX PROTEIN INTERACTION DOMAIN PROTEIN-RELATED"/>
    <property type="match status" value="1"/>
</dbReference>
<sequence>MMELGCMNDDILMQVLSKLSTKDVHMLKCVAKEWHNLILDRSFICLQLKKTEAVSGFFFQARFHWCDEDINNISYIPLETRKTQVHSTVLDFLPEEVVILASCSGLLCCRSSYPHYPPLMYVCNPLNKQWMIVNSVHYSKSASVALVFDPFQLHKEDASTNFKIVTVSETESEDEQSKFAFQIYSSETGKWRQSREICHCNQKLFKKNGIFADGSSYWLMDGDKILMFNPETELSWLLDVPLPITEFRSIPEICIGESKGKLQCVLLSEYGLQLWALDDFLTSQWNLTCSVSLDKLEEENSQFLYQIAEKLATRDTFCWIKVFAFKDGILFLSVSSHFYSYDFATRKMKKLCAVSDLGPNSNEFPMVVPYTMSLVPLGPV</sequence>
<evidence type="ECO:0000313" key="3">
    <source>
        <dbReference type="Proteomes" id="UP001652660"/>
    </source>
</evidence>
<dbReference type="InterPro" id="IPR036047">
    <property type="entry name" value="F-box-like_dom_sf"/>
</dbReference>
<dbReference type="AlphaFoldDB" id="A0A6P6X514"/>
<proteinExistence type="predicted"/>
<dbReference type="PANTHER" id="PTHR35546:SF21">
    <property type="entry name" value="F-BOX DOMAIN-CONTAINING PROTEIN"/>
    <property type="match status" value="1"/>
</dbReference>
<dbReference type="Pfam" id="PF00646">
    <property type="entry name" value="F-box"/>
    <property type="match status" value="1"/>
</dbReference>